<dbReference type="STRING" id="1088818.A0A2I0ARJ4"/>
<gene>
    <name evidence="5" type="ORF">AXF42_Ash012891</name>
</gene>
<dbReference type="InterPro" id="IPR049172">
    <property type="entry name" value="DUF6857_pln"/>
</dbReference>
<evidence type="ECO:0000313" key="6">
    <source>
        <dbReference type="Proteomes" id="UP000236161"/>
    </source>
</evidence>
<evidence type="ECO:0000259" key="4">
    <source>
        <dbReference type="Pfam" id="PF21647"/>
    </source>
</evidence>
<evidence type="ECO:0000256" key="1">
    <source>
        <dbReference type="SAM" id="MobiDB-lite"/>
    </source>
</evidence>
<dbReference type="InterPro" id="IPR048297">
    <property type="entry name" value="DUF936_dom_pln"/>
</dbReference>
<protein>
    <submittedName>
        <fullName evidence="5">Uncharacterized protein</fullName>
    </submittedName>
</protein>
<evidence type="ECO:0000259" key="3">
    <source>
        <dbReference type="Pfam" id="PF06075"/>
    </source>
</evidence>
<evidence type="ECO:0000256" key="2">
    <source>
        <dbReference type="SAM" id="SignalP"/>
    </source>
</evidence>
<dbReference type="AlphaFoldDB" id="A0A2I0ARJ4"/>
<dbReference type="EMBL" id="KZ451955">
    <property type="protein sequence ID" value="PKA58168.1"/>
    <property type="molecule type" value="Genomic_DNA"/>
</dbReference>
<dbReference type="Pfam" id="PF06075">
    <property type="entry name" value="DUF936"/>
    <property type="match status" value="1"/>
</dbReference>
<dbReference type="Proteomes" id="UP000236161">
    <property type="component" value="Unassembled WGS sequence"/>
</dbReference>
<sequence>MASLNSGVLLLLLRNMNAAFTSAGEFPSANGVAGGSFILQVTGIVPALAGSELFPDRGFYLQVSDSSHSTYVCLPPGHDDLILSDSVQLGQLIQVHRLEASSPVPILHGLRLLPGRHPCSSGTTFITHMPHTTCSTFCERKKRQPRSSSTIKVEGRKPGYGISCGRSFPASPAKRQELEKGFPVRAELNKISLTCINEGSDESDAYSAVTSISSSPPPFTSTMTRPKTVRKIWEPAEKMKDKKRETMAMPILRTRSASRDFSHYGSYLSKDEALDELRDGGEGVKSLLNGSTKRKLSASSKSSTKTPPSLIPLSAYDDVSWPENNVLWGSLSSNLVKYGKEVLKQRDLALCSALDAVMEACALERLIRCLSTYSELKVGKDRDPQKVVDKFLDFHQDLSSATTSAQMEAAKYLSERRKCAASWVKAALQSELSRSPQTTNILPEFICSSSPDRRIQSLISRQRKTTDTFPRGNCSSMAADLTKTLQSECNRWFLRYIEKFLDVVQSNTRYTENESQIASLLCQLKRVDEWLATVAGKDRAWLADRSKECILMEEDDADACSRVRRKIYDILLRHVESAATALGKIRSTKEDNVETRGKLMSSHFQ</sequence>
<feature type="region of interest" description="Disordered" evidence="1">
    <location>
        <begin position="285"/>
        <end position="307"/>
    </location>
</feature>
<feature type="compositionally biased region" description="Low complexity" evidence="1">
    <location>
        <begin position="297"/>
        <end position="307"/>
    </location>
</feature>
<dbReference type="OrthoDB" id="773154at2759"/>
<feature type="domain" description="DUF6857" evidence="4">
    <location>
        <begin position="318"/>
        <end position="582"/>
    </location>
</feature>
<feature type="chain" id="PRO_5014198735" evidence="2">
    <location>
        <begin position="24"/>
        <end position="605"/>
    </location>
</feature>
<reference evidence="5 6" key="1">
    <citation type="journal article" date="2017" name="Nature">
        <title>The Apostasia genome and the evolution of orchids.</title>
        <authorList>
            <person name="Zhang G.Q."/>
            <person name="Liu K.W."/>
            <person name="Li Z."/>
            <person name="Lohaus R."/>
            <person name="Hsiao Y.Y."/>
            <person name="Niu S.C."/>
            <person name="Wang J.Y."/>
            <person name="Lin Y.C."/>
            <person name="Xu Q."/>
            <person name="Chen L.J."/>
            <person name="Yoshida K."/>
            <person name="Fujiwara S."/>
            <person name="Wang Z.W."/>
            <person name="Zhang Y.Q."/>
            <person name="Mitsuda N."/>
            <person name="Wang M."/>
            <person name="Liu G.H."/>
            <person name="Pecoraro L."/>
            <person name="Huang H.X."/>
            <person name="Xiao X.J."/>
            <person name="Lin M."/>
            <person name="Wu X.Y."/>
            <person name="Wu W.L."/>
            <person name="Chen Y.Y."/>
            <person name="Chang S.B."/>
            <person name="Sakamoto S."/>
            <person name="Ohme-Takagi M."/>
            <person name="Yagi M."/>
            <person name="Zeng S.J."/>
            <person name="Shen C.Y."/>
            <person name="Yeh C.M."/>
            <person name="Luo Y.B."/>
            <person name="Tsai W.C."/>
            <person name="Van de Peer Y."/>
            <person name="Liu Z.J."/>
        </authorList>
    </citation>
    <scope>NUCLEOTIDE SEQUENCE [LARGE SCALE GENOMIC DNA]</scope>
    <source>
        <strain evidence="6">cv. Shenzhen</strain>
        <tissue evidence="5">Stem</tissue>
    </source>
</reference>
<feature type="domain" description="DUF936" evidence="3">
    <location>
        <begin position="4"/>
        <end position="120"/>
    </location>
</feature>
<keyword evidence="2" id="KW-0732">Signal</keyword>
<proteinExistence type="predicted"/>
<name>A0A2I0ARJ4_9ASPA</name>
<dbReference type="Pfam" id="PF21647">
    <property type="entry name" value="DUF6857"/>
    <property type="match status" value="1"/>
</dbReference>
<dbReference type="InterPro" id="IPR010341">
    <property type="entry name" value="DUF936_pln"/>
</dbReference>
<evidence type="ECO:0000313" key="5">
    <source>
        <dbReference type="EMBL" id="PKA58168.1"/>
    </source>
</evidence>
<feature type="signal peptide" evidence="2">
    <location>
        <begin position="1"/>
        <end position="23"/>
    </location>
</feature>
<keyword evidence="6" id="KW-1185">Reference proteome</keyword>
<organism evidence="5 6">
    <name type="scientific">Apostasia shenzhenica</name>
    <dbReference type="NCBI Taxonomy" id="1088818"/>
    <lineage>
        <taxon>Eukaryota</taxon>
        <taxon>Viridiplantae</taxon>
        <taxon>Streptophyta</taxon>
        <taxon>Embryophyta</taxon>
        <taxon>Tracheophyta</taxon>
        <taxon>Spermatophyta</taxon>
        <taxon>Magnoliopsida</taxon>
        <taxon>Liliopsida</taxon>
        <taxon>Asparagales</taxon>
        <taxon>Orchidaceae</taxon>
        <taxon>Apostasioideae</taxon>
        <taxon>Apostasia</taxon>
    </lineage>
</organism>
<dbReference type="PANTHER" id="PTHR31928:SF13">
    <property type="entry name" value="OS07G0588300 PROTEIN"/>
    <property type="match status" value="1"/>
</dbReference>
<dbReference type="PANTHER" id="PTHR31928">
    <property type="entry name" value="EXPRESSED PROTEIN"/>
    <property type="match status" value="1"/>
</dbReference>
<accession>A0A2I0ARJ4</accession>